<dbReference type="PANTHER" id="PTHR31100">
    <property type="entry name" value="AT-HOOK MOTIF NUCLEAR-LOCALIZED PROTEIN 15"/>
    <property type="match status" value="1"/>
</dbReference>
<dbReference type="PROSITE" id="PS51742">
    <property type="entry name" value="PPC"/>
    <property type="match status" value="1"/>
</dbReference>
<dbReference type="InterPro" id="IPR014476">
    <property type="entry name" value="AHL15-29"/>
</dbReference>
<dbReference type="PANTHER" id="PTHR31100:SF69">
    <property type="entry name" value="AT-HOOK MOTIF NUCLEAR-LOCALIZED PROTEIN 17-RELATED"/>
    <property type="match status" value="1"/>
</dbReference>
<keyword evidence="10" id="KW-1185">Reference proteome</keyword>
<proteinExistence type="predicted"/>
<evidence type="ECO:0000259" key="8">
    <source>
        <dbReference type="PROSITE" id="PS51742"/>
    </source>
</evidence>
<evidence type="ECO:0000256" key="5">
    <source>
        <dbReference type="ARBA" id="ARBA00023163"/>
    </source>
</evidence>
<evidence type="ECO:0000256" key="6">
    <source>
        <dbReference type="ARBA" id="ARBA00023242"/>
    </source>
</evidence>
<evidence type="ECO:0000256" key="4">
    <source>
        <dbReference type="ARBA" id="ARBA00023125"/>
    </source>
</evidence>
<evidence type="ECO:0000313" key="9">
    <source>
        <dbReference type="EMBL" id="KAL2489053.1"/>
    </source>
</evidence>
<feature type="compositionally biased region" description="Low complexity" evidence="7">
    <location>
        <begin position="44"/>
        <end position="57"/>
    </location>
</feature>
<dbReference type="FunFam" id="3.30.1330.80:FF:000006">
    <property type="entry name" value="AT-hook motif nuclear-localized protein"/>
    <property type="match status" value="1"/>
</dbReference>
<feature type="domain" description="PPC" evidence="8">
    <location>
        <begin position="90"/>
        <end position="233"/>
    </location>
</feature>
<reference evidence="10" key="1">
    <citation type="submission" date="2024-07" db="EMBL/GenBank/DDBJ databases">
        <title>Two chromosome-level genome assemblies of Korean endemic species Abeliophyllum distichum and Forsythia ovata (Oleaceae).</title>
        <authorList>
            <person name="Jang H."/>
        </authorList>
    </citation>
    <scope>NUCLEOTIDE SEQUENCE [LARGE SCALE GENOMIC DNA]</scope>
</reference>
<comment type="subcellular location">
    <subcellularLocation>
        <location evidence="2">Nucleus</location>
    </subcellularLocation>
</comment>
<feature type="region of interest" description="Disordered" evidence="7">
    <location>
        <begin position="216"/>
        <end position="256"/>
    </location>
</feature>
<dbReference type="GO" id="GO:0005634">
    <property type="term" value="C:nucleus"/>
    <property type="evidence" value="ECO:0007669"/>
    <property type="project" value="UniProtKB-SubCell"/>
</dbReference>
<organism evidence="9 10">
    <name type="scientific">Forsythia ovata</name>
    <dbReference type="NCBI Taxonomy" id="205694"/>
    <lineage>
        <taxon>Eukaryota</taxon>
        <taxon>Viridiplantae</taxon>
        <taxon>Streptophyta</taxon>
        <taxon>Embryophyta</taxon>
        <taxon>Tracheophyta</taxon>
        <taxon>Spermatophyta</taxon>
        <taxon>Magnoliopsida</taxon>
        <taxon>eudicotyledons</taxon>
        <taxon>Gunneridae</taxon>
        <taxon>Pentapetalae</taxon>
        <taxon>asterids</taxon>
        <taxon>lamiids</taxon>
        <taxon>Lamiales</taxon>
        <taxon>Oleaceae</taxon>
        <taxon>Forsythieae</taxon>
        <taxon>Forsythia</taxon>
    </lineage>
</organism>
<dbReference type="Gene3D" id="3.30.1330.80">
    <property type="entry name" value="Hypothetical protein, similar to alpha- acetolactate decarboxylase, domain 2"/>
    <property type="match status" value="1"/>
</dbReference>
<name>A0ABD1RMQ1_9LAMI</name>
<evidence type="ECO:0000256" key="2">
    <source>
        <dbReference type="ARBA" id="ARBA00004123"/>
    </source>
</evidence>
<sequence>MKREYAEENQDRSNIKMISKFHQTKKFHQNPQPPFSTPVEENRLSPTLSTPLNLSSNDGDTIEVSRRPRGRPPGSKNKPKPPVIITQNAEPSMAPYVLELPPGVDVIEAITRFCRKRKMGLCVLNGNGAVSNVTLKQPSTTGATVTFHGRFNILSLSATILPVNVPTSLTTALANGFAISLAGPQGQVVGGLVVGPLVSAGTIYLISATFNSPSYHRLPMEDDATDSASGGEAEANDGRHQSPPPAVSCADSGHPPAESCGISIYSYQPSDVIWAPTARQSWLDS</sequence>
<dbReference type="CDD" id="cd11378">
    <property type="entry name" value="DUF296"/>
    <property type="match status" value="1"/>
</dbReference>
<evidence type="ECO:0000256" key="3">
    <source>
        <dbReference type="ARBA" id="ARBA00023015"/>
    </source>
</evidence>
<accession>A0ABD1RMQ1</accession>
<dbReference type="EMBL" id="JBFOLJ010000012">
    <property type="protein sequence ID" value="KAL2489053.1"/>
    <property type="molecule type" value="Genomic_DNA"/>
</dbReference>
<keyword evidence="4" id="KW-0238">DNA-binding</keyword>
<protein>
    <submittedName>
        <fullName evidence="9">AT-hook motif nuclear-localized protein 17</fullName>
    </submittedName>
</protein>
<dbReference type="Pfam" id="PF03479">
    <property type="entry name" value="PCC"/>
    <property type="match status" value="1"/>
</dbReference>
<keyword evidence="6" id="KW-0539">Nucleus</keyword>
<evidence type="ECO:0000256" key="7">
    <source>
        <dbReference type="SAM" id="MobiDB-lite"/>
    </source>
</evidence>
<comment type="caution">
    <text evidence="9">The sequence shown here is derived from an EMBL/GenBank/DDBJ whole genome shotgun (WGS) entry which is preliminary data.</text>
</comment>
<dbReference type="SUPFAM" id="SSF117856">
    <property type="entry name" value="AF0104/ALDC/Ptd012-like"/>
    <property type="match status" value="1"/>
</dbReference>
<keyword evidence="5" id="KW-0804">Transcription</keyword>
<gene>
    <name evidence="9" type="ORF">Fot_42345</name>
</gene>
<keyword evidence="3" id="KW-0805">Transcription regulation</keyword>
<evidence type="ECO:0000313" key="10">
    <source>
        <dbReference type="Proteomes" id="UP001604277"/>
    </source>
</evidence>
<dbReference type="InterPro" id="IPR005175">
    <property type="entry name" value="PPC_dom"/>
</dbReference>
<dbReference type="Proteomes" id="UP001604277">
    <property type="component" value="Unassembled WGS sequence"/>
</dbReference>
<feature type="compositionally biased region" description="Basic and acidic residues" evidence="7">
    <location>
        <begin position="1"/>
        <end position="14"/>
    </location>
</feature>
<evidence type="ECO:0000256" key="1">
    <source>
        <dbReference type="ARBA" id="ARBA00003687"/>
    </source>
</evidence>
<comment type="function">
    <text evidence="1">Transcription factor that specifically binds AT-rich DNA sequences related to the nuclear matrix attachment regions (MARs).</text>
</comment>
<dbReference type="GO" id="GO:0003677">
    <property type="term" value="F:DNA binding"/>
    <property type="evidence" value="ECO:0007669"/>
    <property type="project" value="UniProtKB-KW"/>
</dbReference>
<dbReference type="AlphaFoldDB" id="A0ABD1RMQ1"/>
<feature type="region of interest" description="Disordered" evidence="7">
    <location>
        <begin position="1"/>
        <end position="85"/>
    </location>
</feature>